<comment type="caution">
    <text evidence="1">The sequence shown here is derived from an EMBL/GenBank/DDBJ whole genome shotgun (WGS) entry which is preliminary data.</text>
</comment>
<evidence type="ECO:0000313" key="1">
    <source>
        <dbReference type="EMBL" id="GAA0400047.1"/>
    </source>
</evidence>
<organism evidence="1 2">
    <name type="scientific">Streptomyces luteireticuli</name>
    <dbReference type="NCBI Taxonomy" id="173858"/>
    <lineage>
        <taxon>Bacteria</taxon>
        <taxon>Bacillati</taxon>
        <taxon>Actinomycetota</taxon>
        <taxon>Actinomycetes</taxon>
        <taxon>Kitasatosporales</taxon>
        <taxon>Streptomycetaceae</taxon>
        <taxon>Streptomyces</taxon>
    </lineage>
</organism>
<dbReference type="RefSeq" id="WP_344022490.1">
    <property type="nucleotide sequence ID" value="NZ_BAAABX010000023.1"/>
</dbReference>
<dbReference type="Proteomes" id="UP001500879">
    <property type="component" value="Unassembled WGS sequence"/>
</dbReference>
<proteinExistence type="predicted"/>
<dbReference type="EMBL" id="BAAABX010000023">
    <property type="protein sequence ID" value="GAA0400047.1"/>
    <property type="molecule type" value="Genomic_DNA"/>
</dbReference>
<sequence length="62" mass="6768">MRQSAAAWLIEIVLTVRVFGPDAVRGVRRLLVALVRMGIATLGGTARRAPAGREDGRPEVKW</sequence>
<accession>A0ABN0YM14</accession>
<reference evidence="1 2" key="1">
    <citation type="journal article" date="2019" name="Int. J. Syst. Evol. Microbiol.">
        <title>The Global Catalogue of Microorganisms (GCM) 10K type strain sequencing project: providing services to taxonomists for standard genome sequencing and annotation.</title>
        <authorList>
            <consortium name="The Broad Institute Genomics Platform"/>
            <consortium name="The Broad Institute Genome Sequencing Center for Infectious Disease"/>
            <person name="Wu L."/>
            <person name="Ma J."/>
        </authorList>
    </citation>
    <scope>NUCLEOTIDE SEQUENCE [LARGE SCALE GENOMIC DNA]</scope>
    <source>
        <strain evidence="1 2">JCM 4788</strain>
    </source>
</reference>
<name>A0ABN0YM14_9ACTN</name>
<evidence type="ECO:0000313" key="2">
    <source>
        <dbReference type="Proteomes" id="UP001500879"/>
    </source>
</evidence>
<gene>
    <name evidence="1" type="ORF">GCM10010357_21340</name>
</gene>
<keyword evidence="2" id="KW-1185">Reference proteome</keyword>
<protein>
    <submittedName>
        <fullName evidence="1">Uncharacterized protein</fullName>
    </submittedName>
</protein>